<protein>
    <recommendedName>
        <fullName evidence="2">NAD(P)-binding domain-containing protein</fullName>
    </recommendedName>
</protein>
<dbReference type="InterPro" id="IPR036291">
    <property type="entry name" value="NAD(P)-bd_dom_sf"/>
</dbReference>
<reference evidence="3 4" key="1">
    <citation type="submission" date="2020-01" db="EMBL/GenBank/DDBJ databases">
        <authorList>
            <person name="Gupta K D."/>
        </authorList>
    </citation>
    <scope>NUCLEOTIDE SEQUENCE [LARGE SCALE GENOMIC DNA]</scope>
</reference>
<dbReference type="SUPFAM" id="SSF51735">
    <property type="entry name" value="NAD(P)-binding Rossmann-fold domains"/>
    <property type="match status" value="1"/>
</dbReference>
<dbReference type="EMBL" id="CACVBS010000035">
    <property type="protein sequence ID" value="CAA7262111.1"/>
    <property type="molecule type" value="Genomic_DNA"/>
</dbReference>
<dbReference type="GO" id="GO:0004074">
    <property type="term" value="F:biliverdin reductase [NAD(P)H] activity"/>
    <property type="evidence" value="ECO:0007669"/>
    <property type="project" value="TreeGrafter"/>
</dbReference>
<organism evidence="3 4">
    <name type="scientific">Cyclocybe aegerita</name>
    <name type="common">Black poplar mushroom</name>
    <name type="synonym">Agrocybe aegerita</name>
    <dbReference type="NCBI Taxonomy" id="1973307"/>
    <lineage>
        <taxon>Eukaryota</taxon>
        <taxon>Fungi</taxon>
        <taxon>Dikarya</taxon>
        <taxon>Basidiomycota</taxon>
        <taxon>Agaricomycotina</taxon>
        <taxon>Agaricomycetes</taxon>
        <taxon>Agaricomycetidae</taxon>
        <taxon>Agaricales</taxon>
        <taxon>Agaricineae</taxon>
        <taxon>Bolbitiaceae</taxon>
        <taxon>Cyclocybe</taxon>
    </lineage>
</organism>
<dbReference type="InterPro" id="IPR051606">
    <property type="entry name" value="Polyketide_Oxido-like"/>
</dbReference>
<dbReference type="InterPro" id="IPR016040">
    <property type="entry name" value="NAD(P)-bd_dom"/>
</dbReference>
<comment type="similarity">
    <text evidence="1">Belongs to the avfA family.</text>
</comment>
<accession>A0A8S0VYB0</accession>
<feature type="domain" description="NAD(P)-binding" evidence="2">
    <location>
        <begin position="7"/>
        <end position="204"/>
    </location>
</feature>
<keyword evidence="4" id="KW-1185">Reference proteome</keyword>
<dbReference type="PANTHER" id="PTHR43355:SF2">
    <property type="entry name" value="FLAVIN REDUCTASE (NADPH)"/>
    <property type="match status" value="1"/>
</dbReference>
<dbReference type="Proteomes" id="UP000467700">
    <property type="component" value="Unassembled WGS sequence"/>
</dbReference>
<gene>
    <name evidence="3" type="ORF">AAE3_LOCUS4529</name>
</gene>
<evidence type="ECO:0000313" key="4">
    <source>
        <dbReference type="Proteomes" id="UP000467700"/>
    </source>
</evidence>
<dbReference type="OrthoDB" id="10254221at2759"/>
<dbReference type="PANTHER" id="PTHR43355">
    <property type="entry name" value="FLAVIN REDUCTASE (NADPH)"/>
    <property type="match status" value="1"/>
</dbReference>
<dbReference type="GO" id="GO:0042602">
    <property type="term" value="F:riboflavin reductase (NADPH) activity"/>
    <property type="evidence" value="ECO:0007669"/>
    <property type="project" value="TreeGrafter"/>
</dbReference>
<sequence>MRLLILGATGPCGIALIRKALAVHPDYIIVVYARNPQKLPNDIQNNASVTVIQGTLDELDKVEQALEGVDAVISALGPIPFQTVGTPIADFYGHFIDLLYKHNIKRFMPLATPSHRDEHDGKQWKFTTLVTVIRNIANSMYSEMVGIGKVVTTKGADLDYTIVRVPMLSNGNSEKFVAGYVGTPGLGIVLARKAYAAFCIEELEKREWVKKAPAISNA</sequence>
<evidence type="ECO:0000313" key="3">
    <source>
        <dbReference type="EMBL" id="CAA7262111.1"/>
    </source>
</evidence>
<dbReference type="Pfam" id="PF13460">
    <property type="entry name" value="NAD_binding_10"/>
    <property type="match status" value="1"/>
</dbReference>
<comment type="caution">
    <text evidence="3">The sequence shown here is derived from an EMBL/GenBank/DDBJ whole genome shotgun (WGS) entry which is preliminary data.</text>
</comment>
<name>A0A8S0VYB0_CYCAE</name>
<evidence type="ECO:0000256" key="1">
    <source>
        <dbReference type="ARBA" id="ARBA00038376"/>
    </source>
</evidence>
<dbReference type="Gene3D" id="3.40.50.720">
    <property type="entry name" value="NAD(P)-binding Rossmann-like Domain"/>
    <property type="match status" value="1"/>
</dbReference>
<proteinExistence type="inferred from homology"/>
<dbReference type="AlphaFoldDB" id="A0A8S0VYB0"/>
<evidence type="ECO:0000259" key="2">
    <source>
        <dbReference type="Pfam" id="PF13460"/>
    </source>
</evidence>